<dbReference type="SUPFAM" id="SSF53335">
    <property type="entry name" value="S-adenosyl-L-methionine-dependent methyltransferases"/>
    <property type="match status" value="1"/>
</dbReference>
<keyword evidence="2" id="KW-0949">S-adenosyl-L-methionine</keyword>
<dbReference type="CDD" id="cd02440">
    <property type="entry name" value="AdoMet_MTases"/>
    <property type="match status" value="1"/>
</dbReference>
<keyword evidence="5" id="KW-1185">Reference proteome</keyword>
<gene>
    <name evidence="4" type="ORF">FDP22_01805</name>
</gene>
<dbReference type="GO" id="GO:0032259">
    <property type="term" value="P:methylation"/>
    <property type="evidence" value="ECO:0007669"/>
    <property type="project" value="UniProtKB-KW"/>
</dbReference>
<dbReference type="EMBL" id="CP040818">
    <property type="protein sequence ID" value="QDL90630.1"/>
    <property type="molecule type" value="Genomic_DNA"/>
</dbReference>
<dbReference type="PANTHER" id="PTHR47739:SF1">
    <property type="entry name" value="TRNA1(VAL) (ADENINE(37)-N6)-METHYLTRANSFERASE"/>
    <property type="match status" value="1"/>
</dbReference>
<feature type="domain" description="Methyltransferase small" evidence="3">
    <location>
        <begin position="32"/>
        <end position="123"/>
    </location>
</feature>
<accession>A0A5B8FU58</accession>
<evidence type="ECO:0000256" key="2">
    <source>
        <dbReference type="ARBA" id="ARBA00022691"/>
    </source>
</evidence>
<dbReference type="GO" id="GO:0008170">
    <property type="term" value="F:N-methyltransferase activity"/>
    <property type="evidence" value="ECO:0007669"/>
    <property type="project" value="UniProtKB-ARBA"/>
</dbReference>
<dbReference type="KEGG" id="ppru:FDP22_01805"/>
<dbReference type="InterPro" id="IPR050210">
    <property type="entry name" value="tRNA_Adenine-N(6)_MTase"/>
</dbReference>
<dbReference type="Gene3D" id="3.40.50.150">
    <property type="entry name" value="Vaccinia Virus protein VP39"/>
    <property type="match status" value="1"/>
</dbReference>
<dbReference type="RefSeq" id="WP_138576749.1">
    <property type="nucleotide sequence ID" value="NZ_CP040818.1"/>
</dbReference>
<reference evidence="4 5" key="1">
    <citation type="submission" date="2019-06" db="EMBL/GenBank/DDBJ databases">
        <title>Genome sequence of Rhodobacteraceae bacterium D4M1.</title>
        <authorList>
            <person name="Cao J."/>
        </authorList>
    </citation>
    <scope>NUCLEOTIDE SEQUENCE [LARGE SCALE GENOMIC DNA]</scope>
    <source>
        <strain evidence="4 5">D4M1</strain>
    </source>
</reference>
<name>A0A5B8FU58_9RHOB</name>
<dbReference type="GO" id="GO:0003676">
    <property type="term" value="F:nucleic acid binding"/>
    <property type="evidence" value="ECO:0007669"/>
    <property type="project" value="InterPro"/>
</dbReference>
<proteinExistence type="predicted"/>
<dbReference type="GO" id="GO:0008757">
    <property type="term" value="F:S-adenosylmethionine-dependent methyltransferase activity"/>
    <property type="evidence" value="ECO:0007669"/>
    <property type="project" value="UniProtKB-ARBA"/>
</dbReference>
<dbReference type="PROSITE" id="PS00092">
    <property type="entry name" value="N6_MTASE"/>
    <property type="match status" value="1"/>
</dbReference>
<keyword evidence="4" id="KW-0808">Transferase</keyword>
<dbReference type="InterPro" id="IPR002052">
    <property type="entry name" value="DNA_methylase_N6_adenine_CS"/>
</dbReference>
<dbReference type="InterPro" id="IPR029063">
    <property type="entry name" value="SAM-dependent_MTases_sf"/>
</dbReference>
<protein>
    <submittedName>
        <fullName evidence="4">Methyltransferase</fullName>
    </submittedName>
</protein>
<dbReference type="Proteomes" id="UP000305888">
    <property type="component" value="Chromosome"/>
</dbReference>
<sequence length="257" mass="27065">MTEALTRDAFLDGRLMLWQPRDGYRAATDPVLLAAAVPAVAGARVLDLGCGVGAAGLCLATRVPGLEVHGLELQPLYADLARRNAAEAGLELTLHDGDLADPPASLRTLSFDHVISNPPYFAPGSPAASDPGRDRANRESATPLALWVDAALRRLRPGGRLTFIQRAERLPEILGALGTRAGHACVLPVTAREGRAAGRVIVTARKGGRGPFRLLAPLVMHDGARHLRDGADFSAAALAVLRDAAPLDLPESDAARR</sequence>
<evidence type="ECO:0000259" key="3">
    <source>
        <dbReference type="Pfam" id="PF05175"/>
    </source>
</evidence>
<organism evidence="4 5">
    <name type="scientific">Paroceanicella profunda</name>
    <dbReference type="NCBI Taxonomy" id="2579971"/>
    <lineage>
        <taxon>Bacteria</taxon>
        <taxon>Pseudomonadati</taxon>
        <taxon>Pseudomonadota</taxon>
        <taxon>Alphaproteobacteria</taxon>
        <taxon>Rhodobacterales</taxon>
        <taxon>Paracoccaceae</taxon>
        <taxon>Paroceanicella</taxon>
    </lineage>
</organism>
<dbReference type="PANTHER" id="PTHR47739">
    <property type="entry name" value="TRNA1(VAL) (ADENINE(37)-N6)-METHYLTRANSFERASE"/>
    <property type="match status" value="1"/>
</dbReference>
<evidence type="ECO:0000313" key="5">
    <source>
        <dbReference type="Proteomes" id="UP000305888"/>
    </source>
</evidence>
<dbReference type="InterPro" id="IPR007848">
    <property type="entry name" value="Small_mtfrase_dom"/>
</dbReference>
<dbReference type="OrthoDB" id="5489421at2"/>
<evidence type="ECO:0000256" key="1">
    <source>
        <dbReference type="ARBA" id="ARBA00022603"/>
    </source>
</evidence>
<evidence type="ECO:0000313" key="4">
    <source>
        <dbReference type="EMBL" id="QDL90630.1"/>
    </source>
</evidence>
<dbReference type="AlphaFoldDB" id="A0A5B8FU58"/>
<keyword evidence="1 4" id="KW-0489">Methyltransferase</keyword>
<dbReference type="Pfam" id="PF05175">
    <property type="entry name" value="MTS"/>
    <property type="match status" value="1"/>
</dbReference>